<protein>
    <recommendedName>
        <fullName evidence="1">DinB-like domain-containing protein</fullName>
    </recommendedName>
</protein>
<dbReference type="AlphaFoldDB" id="F9DQM6"/>
<dbReference type="STRING" id="759851.SAMN04244570_1547"/>
<dbReference type="Gene3D" id="1.20.120.450">
    <property type="entry name" value="dinb family like domain"/>
    <property type="match status" value="1"/>
</dbReference>
<name>F9DQM6_9BACL</name>
<sequence length="183" mass="21171">MRKNWRRMLVVFGENIKVRKRILQLIDGLTDEEFNGTPSCGGWSPKQIVEHLALMECRVATNIAKELKNPDSPRVFKKPIGVSASPLIKAYLLECTEPTDTYLSISETQERLHQSRNFLLDIYDSATEEEFRSKSIKHPIFGNVPLIQWFRFVGFHEKRHLRQLKRAVDLAKSNTAPLYESSK</sequence>
<proteinExistence type="predicted"/>
<dbReference type="SUPFAM" id="SSF109854">
    <property type="entry name" value="DinB/YfiT-like putative metalloenzymes"/>
    <property type="match status" value="1"/>
</dbReference>
<dbReference type="HOGENOM" id="CLU_109379_1_0_9"/>
<dbReference type="InterPro" id="IPR034660">
    <property type="entry name" value="DinB/YfiT-like"/>
</dbReference>
<evidence type="ECO:0000259" key="1">
    <source>
        <dbReference type="Pfam" id="PF12867"/>
    </source>
</evidence>
<comment type="caution">
    <text evidence="2">The sequence shown here is derived from an EMBL/GenBank/DDBJ whole genome shotgun (WGS) entry which is preliminary data.</text>
</comment>
<dbReference type="Pfam" id="PF12867">
    <property type="entry name" value="DinB_2"/>
    <property type="match status" value="1"/>
</dbReference>
<dbReference type="eggNOG" id="COG2318">
    <property type="taxonomic scope" value="Bacteria"/>
</dbReference>
<accession>F9DQM6</accession>
<dbReference type="Proteomes" id="UP000005316">
    <property type="component" value="Unassembled WGS sequence"/>
</dbReference>
<organism evidence="2 3">
    <name type="scientific">Sporosarcina newyorkensis 2681</name>
    <dbReference type="NCBI Taxonomy" id="1027292"/>
    <lineage>
        <taxon>Bacteria</taxon>
        <taxon>Bacillati</taxon>
        <taxon>Bacillota</taxon>
        <taxon>Bacilli</taxon>
        <taxon>Bacillales</taxon>
        <taxon>Caryophanaceae</taxon>
        <taxon>Sporosarcina</taxon>
    </lineage>
</organism>
<feature type="domain" description="DinB-like" evidence="1">
    <location>
        <begin position="17"/>
        <end position="164"/>
    </location>
</feature>
<dbReference type="InterPro" id="IPR024775">
    <property type="entry name" value="DinB-like"/>
</dbReference>
<evidence type="ECO:0000313" key="2">
    <source>
        <dbReference type="EMBL" id="EGQ26917.1"/>
    </source>
</evidence>
<gene>
    <name evidence="2" type="ORF">HMPREF9372_1115</name>
</gene>
<dbReference type="EMBL" id="AFPZ01000027">
    <property type="protein sequence ID" value="EGQ26917.1"/>
    <property type="molecule type" value="Genomic_DNA"/>
</dbReference>
<evidence type="ECO:0000313" key="3">
    <source>
        <dbReference type="Proteomes" id="UP000005316"/>
    </source>
</evidence>
<reference evidence="2 3" key="1">
    <citation type="submission" date="2011-04" db="EMBL/GenBank/DDBJ databases">
        <authorList>
            <person name="Muzny D."/>
            <person name="Qin X."/>
            <person name="Deng J."/>
            <person name="Jiang H."/>
            <person name="Liu Y."/>
            <person name="Qu J."/>
            <person name="Song X.-Z."/>
            <person name="Zhang L."/>
            <person name="Thornton R."/>
            <person name="Coyle M."/>
            <person name="Francisco L."/>
            <person name="Jackson L."/>
            <person name="Javaid M."/>
            <person name="Korchina V."/>
            <person name="Kovar C."/>
            <person name="Mata R."/>
            <person name="Mathew T."/>
            <person name="Ngo R."/>
            <person name="Nguyen L."/>
            <person name="Nguyen N."/>
            <person name="Okwuonu G."/>
            <person name="Ongeri F."/>
            <person name="Pham C."/>
            <person name="Simmons D."/>
            <person name="Wilczek-Boney K."/>
            <person name="Hale W."/>
            <person name="Jakkamsetti A."/>
            <person name="Pham P."/>
            <person name="Ruth R."/>
            <person name="San Lucas F."/>
            <person name="Warren J."/>
            <person name="Zhang J."/>
            <person name="Zhao Z."/>
            <person name="Zhou C."/>
            <person name="Zhu D."/>
            <person name="Lee S."/>
            <person name="Bess C."/>
            <person name="Blankenburg K."/>
            <person name="Forbes L."/>
            <person name="Fu Q."/>
            <person name="Gubbala S."/>
            <person name="Hirani K."/>
            <person name="Jayaseelan J.C."/>
            <person name="Lara F."/>
            <person name="Munidasa M."/>
            <person name="Palculict T."/>
            <person name="Patil S."/>
            <person name="Pu L.-L."/>
            <person name="Saada N."/>
            <person name="Tang L."/>
            <person name="Weissenberger G."/>
            <person name="Zhu Y."/>
            <person name="Hemphill L."/>
            <person name="Shang Y."/>
            <person name="Youmans B."/>
            <person name="Ayvaz T."/>
            <person name="Ross M."/>
            <person name="Santibanez J."/>
            <person name="Aqrawi P."/>
            <person name="Gross S."/>
            <person name="Joshi V."/>
            <person name="Fowler G."/>
            <person name="Nazareth L."/>
            <person name="Reid J."/>
            <person name="Worley K."/>
            <person name="Petrosino J."/>
            <person name="Highlander S."/>
            <person name="Gibbs R."/>
        </authorList>
    </citation>
    <scope>NUCLEOTIDE SEQUENCE [LARGE SCALE GENOMIC DNA]</scope>
    <source>
        <strain evidence="2 3">2681</strain>
    </source>
</reference>